<dbReference type="STRING" id="1314781.A0A165DSV2"/>
<keyword evidence="1" id="KW-0175">Coiled coil</keyword>
<feature type="coiled-coil region" evidence="1">
    <location>
        <begin position="1065"/>
        <end position="1135"/>
    </location>
</feature>
<protein>
    <recommendedName>
        <fullName evidence="3">JmjC domain-containing protein</fullName>
    </recommendedName>
</protein>
<dbReference type="SUPFAM" id="SSF51197">
    <property type="entry name" value="Clavaminate synthase-like"/>
    <property type="match status" value="1"/>
</dbReference>
<evidence type="ECO:0000313" key="5">
    <source>
        <dbReference type="Proteomes" id="UP000077266"/>
    </source>
</evidence>
<gene>
    <name evidence="4" type="ORF">EXIGLDRAFT_262064</name>
</gene>
<sequence length="1165" mass="126355">MVISSRGLTLDRLVGTASNFVRAETLDRARPDLVERVNALIESGQPVIITGFHDHSDWSDDTFAVKQLTKSSALGDTRIPVLNVLNNETRDVKFTRFLDYCKAYAPCADDDDEERFYAQDIEPPKAWKRWLTSGQAIPPGFLPLGSGDMFAHLPPGSRPENILCYFGVGDTYAAWYKDPCGSVSQNLMVHGGYGASSFWFMVGTRDADAAASYFHAKKHELELEHATPFTKPADLVDAPFKIYVAQQRRGDLVIMPPRCSHQVMNQGGLVGTLAWSRMTLPSIGYAHYLELPIYNRITRAETYRLKLTLYHAVRKTAQSPPTPEMAALLDELLELLDETIIAEYSPDIHKLEPAQSGASYDAKDPDFLSCDICNADIFVSYFECAKHCEMDVCSMCYVSGRTCPCVKRMKPAVVVRFQEVLQVRNDCAKKLEHAKGERVPQMSDAGIMRSSAMQTFRAACALYAARRSTSSTVQCSHSKHDVPTSDSLHCSVCDAHVCFTHLLEGPARLHAARALVEHQRLSPAEWHALHTTPVPEDDDDADLAGMYLSAVTSKYIPRPDKDTDKAPGGWYDKMHKRAGSDEAQLQVATLLQTEVDNMVKRVRQGTRAEVTPVAAAQQLEDVVLPAPLEKPASPAVARQTTPPLVEQQRRSPLPVEPARIEAPRPPSAANVEARTNSSQREQNEDEEMNDEPVIAPRRKSKKPAPRVAESDESDDDDDMTVSSTTVVSSRPSPISVPLPPPPKPSQKLKRARDVEPASAPTPKKRKVSQGTAGPLANKAAVGAVAVKEKRPAVVKKPKGAAPLQAIAPKPSAKATSTVTTLLRAPMSARPSAASKPPPAPVASSLAITSSRRQSISSPSPSSASSTAVASASGSSARASSVEHAMDIDAVADSGPRAVPAPSLPSPPPAYTSPDPRPVSLPRPAASDPNRHARATANPTPQGHLSSANPYGHLAQDGQPGDGREGPLPAGEHAPEQVEPAPATRAVSKYPKFKKVQQVESVAPVAADGSVTGSQTVDLVGILGQMFEQNTTLLRLRDEQHHEVVQTLTSLGAGAHSQLRDILYAAARRQVQQEAAEEKLRDMQAQLIQAKADLVSARETANFMQEALRDELATTKKALERAEEELRQERAAKSAAALPMRRPPWRPNNHAPAFQHSQNVGTLSCS</sequence>
<feature type="region of interest" description="Disordered" evidence="2">
    <location>
        <begin position="630"/>
        <end position="984"/>
    </location>
</feature>
<name>A0A165DSV2_EXIGL</name>
<reference evidence="4 5" key="1">
    <citation type="journal article" date="2016" name="Mol. Biol. Evol.">
        <title>Comparative Genomics of Early-Diverging Mushroom-Forming Fungi Provides Insights into the Origins of Lignocellulose Decay Capabilities.</title>
        <authorList>
            <person name="Nagy L.G."/>
            <person name="Riley R."/>
            <person name="Tritt A."/>
            <person name="Adam C."/>
            <person name="Daum C."/>
            <person name="Floudas D."/>
            <person name="Sun H."/>
            <person name="Yadav J.S."/>
            <person name="Pangilinan J."/>
            <person name="Larsson K.H."/>
            <person name="Matsuura K."/>
            <person name="Barry K."/>
            <person name="Labutti K."/>
            <person name="Kuo R."/>
            <person name="Ohm R.A."/>
            <person name="Bhattacharya S.S."/>
            <person name="Shirouzu T."/>
            <person name="Yoshinaga Y."/>
            <person name="Martin F.M."/>
            <person name="Grigoriev I.V."/>
            <person name="Hibbett D.S."/>
        </authorList>
    </citation>
    <scope>NUCLEOTIDE SEQUENCE [LARGE SCALE GENOMIC DNA]</scope>
    <source>
        <strain evidence="4 5">HHB12029</strain>
    </source>
</reference>
<organism evidence="4 5">
    <name type="scientific">Exidia glandulosa HHB12029</name>
    <dbReference type="NCBI Taxonomy" id="1314781"/>
    <lineage>
        <taxon>Eukaryota</taxon>
        <taxon>Fungi</taxon>
        <taxon>Dikarya</taxon>
        <taxon>Basidiomycota</taxon>
        <taxon>Agaricomycotina</taxon>
        <taxon>Agaricomycetes</taxon>
        <taxon>Auriculariales</taxon>
        <taxon>Exidiaceae</taxon>
        <taxon>Exidia</taxon>
    </lineage>
</organism>
<evidence type="ECO:0000256" key="2">
    <source>
        <dbReference type="SAM" id="MobiDB-lite"/>
    </source>
</evidence>
<dbReference type="EMBL" id="KV426193">
    <property type="protein sequence ID" value="KZV85282.1"/>
    <property type="molecule type" value="Genomic_DNA"/>
</dbReference>
<feature type="compositionally biased region" description="Acidic residues" evidence="2">
    <location>
        <begin position="710"/>
        <end position="719"/>
    </location>
</feature>
<dbReference type="PROSITE" id="PS51184">
    <property type="entry name" value="JMJC"/>
    <property type="match status" value="1"/>
</dbReference>
<dbReference type="OrthoDB" id="298344at2759"/>
<feature type="compositionally biased region" description="Low complexity" evidence="2">
    <location>
        <begin position="841"/>
        <end position="881"/>
    </location>
</feature>
<feature type="compositionally biased region" description="Low complexity" evidence="2">
    <location>
        <begin position="776"/>
        <end position="785"/>
    </location>
</feature>
<feature type="compositionally biased region" description="Pro residues" evidence="2">
    <location>
        <begin position="901"/>
        <end position="920"/>
    </location>
</feature>
<feature type="compositionally biased region" description="Low complexity" evidence="2">
    <location>
        <begin position="824"/>
        <end position="834"/>
    </location>
</feature>
<proteinExistence type="predicted"/>
<dbReference type="Pfam" id="PF02373">
    <property type="entry name" value="JmjC"/>
    <property type="match status" value="1"/>
</dbReference>
<dbReference type="InterPro" id="IPR003347">
    <property type="entry name" value="JmjC_dom"/>
</dbReference>
<feature type="compositionally biased region" description="Low complexity" evidence="2">
    <location>
        <begin position="720"/>
        <end position="733"/>
    </location>
</feature>
<evidence type="ECO:0000259" key="3">
    <source>
        <dbReference type="PROSITE" id="PS51184"/>
    </source>
</evidence>
<dbReference type="InParanoid" id="A0A165DSV2"/>
<feature type="compositionally biased region" description="Polar residues" evidence="2">
    <location>
        <begin position="936"/>
        <end position="948"/>
    </location>
</feature>
<dbReference type="SMART" id="SM00558">
    <property type="entry name" value="JmjC"/>
    <property type="match status" value="1"/>
</dbReference>
<dbReference type="AlphaFoldDB" id="A0A165DSV2"/>
<dbReference type="Gene3D" id="2.60.120.650">
    <property type="entry name" value="Cupin"/>
    <property type="match status" value="1"/>
</dbReference>
<feature type="domain" description="JmjC" evidence="3">
    <location>
        <begin position="131"/>
        <end position="294"/>
    </location>
</feature>
<keyword evidence="5" id="KW-1185">Reference proteome</keyword>
<accession>A0A165DSV2</accession>
<evidence type="ECO:0000313" key="4">
    <source>
        <dbReference type="EMBL" id="KZV85282.1"/>
    </source>
</evidence>
<dbReference type="Proteomes" id="UP000077266">
    <property type="component" value="Unassembled WGS sequence"/>
</dbReference>
<evidence type="ECO:0000256" key="1">
    <source>
        <dbReference type="SAM" id="Coils"/>
    </source>
</evidence>
<feature type="compositionally biased region" description="Pro residues" evidence="2">
    <location>
        <begin position="734"/>
        <end position="744"/>
    </location>
</feature>